<evidence type="ECO:0000313" key="5">
    <source>
        <dbReference type="EMBL" id="DAD44660.1"/>
    </source>
</evidence>
<dbReference type="Gene3D" id="3.40.50.300">
    <property type="entry name" value="P-loop containing nucleotide triphosphate hydrolases"/>
    <property type="match status" value="1"/>
</dbReference>
<evidence type="ECO:0000256" key="1">
    <source>
        <dbReference type="ARBA" id="ARBA00022741"/>
    </source>
</evidence>
<dbReference type="EMBL" id="DUZY01000007">
    <property type="protein sequence ID" value="DAD44649.1"/>
    <property type="molecule type" value="Genomic_DNA"/>
</dbReference>
<evidence type="ECO:0000313" key="4">
    <source>
        <dbReference type="EMBL" id="DAD44649.1"/>
    </source>
</evidence>
<keyword evidence="6" id="KW-1185">Reference proteome</keyword>
<organism evidence="5 6">
    <name type="scientific">Nelumbo nucifera</name>
    <name type="common">Sacred lotus</name>
    <dbReference type="NCBI Taxonomy" id="4432"/>
    <lineage>
        <taxon>Eukaryota</taxon>
        <taxon>Viridiplantae</taxon>
        <taxon>Streptophyta</taxon>
        <taxon>Embryophyta</taxon>
        <taxon>Tracheophyta</taxon>
        <taxon>Spermatophyta</taxon>
        <taxon>Magnoliopsida</taxon>
        <taxon>Proteales</taxon>
        <taxon>Nelumbonaceae</taxon>
        <taxon>Nelumbo</taxon>
    </lineage>
</organism>
<reference evidence="5 6" key="1">
    <citation type="journal article" date="2020" name="Mol. Biol. Evol.">
        <title>Distinct Expression and Methylation Patterns for Genes with Different Fates following a Single Whole-Genome Duplication in Flowering Plants.</title>
        <authorList>
            <person name="Shi T."/>
            <person name="Rahmani R.S."/>
            <person name="Gugger P.F."/>
            <person name="Wang M."/>
            <person name="Li H."/>
            <person name="Zhang Y."/>
            <person name="Li Z."/>
            <person name="Wang Q."/>
            <person name="Van de Peer Y."/>
            <person name="Marchal K."/>
            <person name="Chen J."/>
        </authorList>
    </citation>
    <scope>NUCLEOTIDE SEQUENCE [LARGE SCALE GENOMIC DNA]</scope>
    <source>
        <tissue evidence="5">Leaf</tissue>
    </source>
</reference>
<keyword evidence="1" id="KW-0547">Nucleotide-binding</keyword>
<proteinExistence type="predicted"/>
<dbReference type="Pfam" id="PF17867">
    <property type="entry name" value="AAA_lid_7"/>
    <property type="match status" value="1"/>
</dbReference>
<dbReference type="PANTHER" id="PTHR48103">
    <property type="entry name" value="MIDASIN-RELATED"/>
    <property type="match status" value="1"/>
</dbReference>
<gene>
    <name evidence="4" type="ORF">HUJ06_002879</name>
    <name evidence="5" type="ORF">HUJ06_002890</name>
</gene>
<feature type="domain" description="Midasin AAA lid" evidence="3">
    <location>
        <begin position="9"/>
        <end position="96"/>
    </location>
</feature>
<dbReference type="PANTHER" id="PTHR48103:SF2">
    <property type="entry name" value="MIDASIN"/>
    <property type="match status" value="1"/>
</dbReference>
<dbReference type="GO" id="GO:0005524">
    <property type="term" value="F:ATP binding"/>
    <property type="evidence" value="ECO:0007669"/>
    <property type="project" value="UniProtKB-KW"/>
</dbReference>
<dbReference type="EMBL" id="DUZY01000007">
    <property type="protein sequence ID" value="DAD44660.1"/>
    <property type="molecule type" value="Genomic_DNA"/>
</dbReference>
<protein>
    <recommendedName>
        <fullName evidence="3">Midasin AAA lid domain-containing protein</fullName>
    </recommendedName>
</protein>
<evidence type="ECO:0000313" key="6">
    <source>
        <dbReference type="Proteomes" id="UP000607653"/>
    </source>
</evidence>
<dbReference type="PROSITE" id="PS00675">
    <property type="entry name" value="SIGMA54_INTERACT_1"/>
    <property type="match status" value="1"/>
</dbReference>
<dbReference type="Proteomes" id="UP000607653">
    <property type="component" value="Unassembled WGS sequence"/>
</dbReference>
<accession>A0A822ZJE1</accession>
<comment type="caution">
    <text evidence="5">The sequence shown here is derived from an EMBL/GenBank/DDBJ whole genome shotgun (WGS) entry which is preliminary data.</text>
</comment>
<sequence>MIGLSNREDLFDIVNAWYPNLEAIAEKLIETFGKVNSSPSYQPGGCVGFPASSAVLSRFSLRDLLKWCKRITGQGFNFMGLSLSAYESKSICQEVVFDFHFLFLLVIIRLLIMRQIAKMWGVPMSEAETLYPLNKPIVQVSVFSNHFGRVTLKCTEAALHKPFVDICSSLHVLERIACSVKCNEPVLLVGETGTGKTTLVQNLANLSQQSDISDLLGGFKPTDPRFI</sequence>
<evidence type="ECO:0000259" key="3">
    <source>
        <dbReference type="Pfam" id="PF17867"/>
    </source>
</evidence>
<evidence type="ECO:0000256" key="2">
    <source>
        <dbReference type="ARBA" id="ARBA00022840"/>
    </source>
</evidence>
<dbReference type="InterPro" id="IPR025662">
    <property type="entry name" value="Sigma_54_int_dom_ATP-bd_1"/>
</dbReference>
<keyword evidence="2" id="KW-0067">ATP-binding</keyword>
<dbReference type="InterPro" id="IPR040848">
    <property type="entry name" value="AAA_lid_7"/>
</dbReference>
<dbReference type="InterPro" id="IPR027417">
    <property type="entry name" value="P-loop_NTPase"/>
</dbReference>
<name>A0A822ZJE1_NELNU</name>
<dbReference type="AlphaFoldDB" id="A0A822ZJE1"/>
<dbReference type="SUPFAM" id="SSF52540">
    <property type="entry name" value="P-loop containing nucleoside triphosphate hydrolases"/>
    <property type="match status" value="1"/>
</dbReference>